<name>A0A840P8Q8_9ACTN</name>
<dbReference type="Pfam" id="PF05199">
    <property type="entry name" value="GMC_oxred_C"/>
    <property type="match status" value="1"/>
</dbReference>
<comment type="cofactor">
    <cofactor evidence="1">
        <name>FAD</name>
        <dbReference type="ChEBI" id="CHEBI:57692"/>
    </cofactor>
</comment>
<keyword evidence="4" id="KW-0285">Flavoprotein</keyword>
<evidence type="ECO:0000313" key="20">
    <source>
        <dbReference type="Proteomes" id="UP000578449"/>
    </source>
</evidence>
<dbReference type="EC" id="1.1.3.6" evidence="13"/>
<feature type="compositionally biased region" description="Basic and acidic residues" evidence="16">
    <location>
        <begin position="613"/>
        <end position="623"/>
    </location>
</feature>
<evidence type="ECO:0000256" key="9">
    <source>
        <dbReference type="ARBA" id="ARBA00023221"/>
    </source>
</evidence>
<evidence type="ECO:0000256" key="8">
    <source>
        <dbReference type="ARBA" id="ARBA00023166"/>
    </source>
</evidence>
<evidence type="ECO:0000313" key="19">
    <source>
        <dbReference type="EMBL" id="MBB5134303.1"/>
    </source>
</evidence>
<keyword evidence="3" id="KW-0153">Cholesterol metabolism</keyword>
<keyword evidence="5" id="KW-0274">FAD</keyword>
<evidence type="ECO:0000256" key="11">
    <source>
        <dbReference type="ARBA" id="ARBA00038856"/>
    </source>
</evidence>
<evidence type="ECO:0000256" key="3">
    <source>
        <dbReference type="ARBA" id="ARBA00022548"/>
    </source>
</evidence>
<comment type="caution">
    <text evidence="19">The sequence shown here is derived from an EMBL/GenBank/DDBJ whole genome shotgun (WGS) entry which is preliminary data.</text>
</comment>
<keyword evidence="9" id="KW-0753">Steroid metabolism</keyword>
<evidence type="ECO:0000256" key="13">
    <source>
        <dbReference type="ARBA" id="ARBA00049723"/>
    </source>
</evidence>
<dbReference type="InterPro" id="IPR007867">
    <property type="entry name" value="GMC_OxRtase_C"/>
</dbReference>
<evidence type="ECO:0000256" key="10">
    <source>
        <dbReference type="ARBA" id="ARBA00023235"/>
    </source>
</evidence>
<evidence type="ECO:0000256" key="15">
    <source>
        <dbReference type="ARBA" id="ARBA00049778"/>
    </source>
</evidence>
<evidence type="ECO:0000259" key="17">
    <source>
        <dbReference type="Pfam" id="PF01266"/>
    </source>
</evidence>
<feature type="domain" description="FAD dependent oxidoreductase" evidence="17">
    <location>
        <begin position="16"/>
        <end position="62"/>
    </location>
</feature>
<dbReference type="Pfam" id="PF01266">
    <property type="entry name" value="DAO"/>
    <property type="match status" value="1"/>
</dbReference>
<dbReference type="RefSeq" id="WP_185051225.1">
    <property type="nucleotide sequence ID" value="NZ_BAABIX010000040.1"/>
</dbReference>
<keyword evidence="6 19" id="KW-0560">Oxidoreductase</keyword>
<keyword evidence="10" id="KW-0413">Isomerase</keyword>
<dbReference type="EC" id="5.3.3.1" evidence="11"/>
<evidence type="ECO:0000256" key="1">
    <source>
        <dbReference type="ARBA" id="ARBA00001974"/>
    </source>
</evidence>
<dbReference type="PANTHER" id="PTHR47470:SF1">
    <property type="entry name" value="FAD-DEPENDENT OXIDOREDUCTASE 2 FAD BINDING DOMAIN-CONTAINING PROTEIN"/>
    <property type="match status" value="1"/>
</dbReference>
<evidence type="ECO:0000256" key="7">
    <source>
        <dbReference type="ARBA" id="ARBA00023098"/>
    </source>
</evidence>
<dbReference type="SUPFAM" id="SSF51905">
    <property type="entry name" value="FAD/NAD(P)-binding domain"/>
    <property type="match status" value="1"/>
</dbReference>
<proteinExistence type="inferred from homology"/>
<evidence type="ECO:0000256" key="2">
    <source>
        <dbReference type="ARBA" id="ARBA00010790"/>
    </source>
</evidence>
<evidence type="ECO:0000256" key="4">
    <source>
        <dbReference type="ARBA" id="ARBA00022630"/>
    </source>
</evidence>
<dbReference type="GO" id="GO:0008203">
    <property type="term" value="P:cholesterol metabolic process"/>
    <property type="evidence" value="ECO:0007669"/>
    <property type="project" value="UniProtKB-KW"/>
</dbReference>
<dbReference type="InterPro" id="IPR036188">
    <property type="entry name" value="FAD/NAD-bd_sf"/>
</dbReference>
<feature type="compositionally biased region" description="Gly residues" evidence="16">
    <location>
        <begin position="596"/>
        <end position="612"/>
    </location>
</feature>
<organism evidence="19 20">
    <name type="scientific">Thermocatellispora tengchongensis</name>
    <dbReference type="NCBI Taxonomy" id="1073253"/>
    <lineage>
        <taxon>Bacteria</taxon>
        <taxon>Bacillati</taxon>
        <taxon>Actinomycetota</taxon>
        <taxon>Actinomycetes</taxon>
        <taxon>Streptosporangiales</taxon>
        <taxon>Streptosporangiaceae</taxon>
        <taxon>Thermocatellispora</taxon>
    </lineage>
</organism>
<feature type="region of interest" description="Disordered" evidence="16">
    <location>
        <begin position="582"/>
        <end position="623"/>
    </location>
</feature>
<reference evidence="19 20" key="1">
    <citation type="submission" date="2020-08" db="EMBL/GenBank/DDBJ databases">
        <title>Genomic Encyclopedia of Type Strains, Phase IV (KMG-IV): sequencing the most valuable type-strain genomes for metagenomic binning, comparative biology and taxonomic classification.</title>
        <authorList>
            <person name="Goeker M."/>
        </authorList>
    </citation>
    <scope>NUCLEOTIDE SEQUENCE [LARGE SCALE GENOMIC DNA]</scope>
    <source>
        <strain evidence="19 20">DSM 45615</strain>
    </source>
</reference>
<dbReference type="Gene3D" id="3.50.50.60">
    <property type="entry name" value="FAD/NAD(P)-binding domain"/>
    <property type="match status" value="3"/>
</dbReference>
<evidence type="ECO:0000256" key="6">
    <source>
        <dbReference type="ARBA" id="ARBA00023002"/>
    </source>
</evidence>
<gene>
    <name evidence="19" type="ORF">HNP84_004035</name>
</gene>
<dbReference type="AlphaFoldDB" id="A0A840P8Q8"/>
<feature type="domain" description="Glucose-methanol-choline oxidoreductase C-terminal" evidence="18">
    <location>
        <begin position="511"/>
        <end position="567"/>
    </location>
</feature>
<protein>
    <recommendedName>
        <fullName evidence="14">Cholesterol oxidase</fullName>
        <ecNumber evidence="13">1.1.3.6</ecNumber>
        <ecNumber evidence="11">5.3.3.1</ecNumber>
    </recommendedName>
    <alternativeName>
        <fullName evidence="15">Cholesterol isomerase</fullName>
    </alternativeName>
</protein>
<comment type="similarity">
    <text evidence="2">Belongs to the GMC oxidoreductase family.</text>
</comment>
<comment type="pathway">
    <text evidence="12">Steroid metabolism; cholesterol degradation.</text>
</comment>
<evidence type="ECO:0000259" key="18">
    <source>
        <dbReference type="Pfam" id="PF05199"/>
    </source>
</evidence>
<evidence type="ECO:0000256" key="5">
    <source>
        <dbReference type="ARBA" id="ARBA00022827"/>
    </source>
</evidence>
<keyword evidence="7" id="KW-0443">Lipid metabolism</keyword>
<dbReference type="InterPro" id="IPR006076">
    <property type="entry name" value="FAD-dep_OxRdtase"/>
</dbReference>
<evidence type="ECO:0000256" key="12">
    <source>
        <dbReference type="ARBA" id="ARBA00049645"/>
    </source>
</evidence>
<accession>A0A840P8Q8</accession>
<dbReference type="PANTHER" id="PTHR47470">
    <property type="entry name" value="CHOLESTEROL OXIDASE"/>
    <property type="match status" value="1"/>
</dbReference>
<dbReference type="Proteomes" id="UP000578449">
    <property type="component" value="Unassembled WGS sequence"/>
</dbReference>
<keyword evidence="8" id="KW-1207">Sterol metabolism</keyword>
<dbReference type="InterPro" id="IPR052542">
    <property type="entry name" value="Cholesterol_Oxidase"/>
</dbReference>
<dbReference type="GO" id="GO:0004769">
    <property type="term" value="F:steroid Delta-isomerase activity"/>
    <property type="evidence" value="ECO:0007669"/>
    <property type="project" value="UniProtKB-EC"/>
</dbReference>
<keyword evidence="20" id="KW-1185">Reference proteome</keyword>
<evidence type="ECO:0000256" key="16">
    <source>
        <dbReference type="SAM" id="MobiDB-lite"/>
    </source>
</evidence>
<dbReference type="EMBL" id="JACHGN010000008">
    <property type="protein sequence ID" value="MBB5134303.1"/>
    <property type="molecule type" value="Genomic_DNA"/>
</dbReference>
<evidence type="ECO:0000256" key="14">
    <source>
        <dbReference type="ARBA" id="ARBA00049744"/>
    </source>
</evidence>
<sequence length="816" mass="87904">MAAAAQGRGAGSEHVDAVVVGSGFGGSVAAYRLAEAGLSVVVLERGRAYAPGDFARTPAQMSRAFWDPAAGLYGMFDVWGFRAFDSVVASGLGGGSLIYANVLLRKDERWFVREHPLPGGGYENWPVTRADLDPHYDEVERMMGATPYPFHLPAYAGTEKTHAMQDAAAELGLEWRLPPLAVSFAPEPGAEPAIGVPITTPAYGSLHGDARRLTCRLCGECDIGCNDGAKNSLDHTYLSAAVHHGADVRTLHEVRAIRPRPRGGYEVDYVVYAPEAGEGGEGREERAAAGMGPVRTIGCERLVLAAGTYGTAYLLLRNRAAFPGLSGALGTRFCGNGDLLTFLTRATDRGRVRPLDASRGPVITSAIRLPDELDGVPGAGRGAYIEDGGYPAFVDWWVEGADVGGAVSRAARFLFERFLAFFETAPDTNLSRELSELIGEGKLSVSSLPLLGMGRDVADGMLRLRDGRLDVEWSTATSEAYFERLRKTMQRIADVLGAEYADNPTWFRKRIITVHPVGGAPIGRHPGEGVCDPYGEVFGYPGLYVADGAAMPGPVGTNPSLTIAAMADRMCSRLLDRRHAGASAGSRPVGATAGLAGKGGGDAMCGRGPSGDRGGRRDDRDRTSLSFTEEMKGFYREGVRNPGLLGDRFSFRLTITVDDVDRFLEDQEHLARAEGWIDADACGGRRPVERGWFNLFAPGGAPDRRLMRYRLYFRDGADLPRTLSGWKNVFHGPPTDIWPATTTLYFRVLDGHVAERDDDHAPIVGAGTLNIELGDFVRQLLSFRTEGPGGLAALERFARFFAGNLWDIYGPDGNHT</sequence>
<dbReference type="GO" id="GO:0016995">
    <property type="term" value="F:cholesterol oxidase activity"/>
    <property type="evidence" value="ECO:0007669"/>
    <property type="project" value="UniProtKB-EC"/>
</dbReference>